<reference evidence="2" key="1">
    <citation type="submission" date="2022-08" db="EMBL/GenBank/DDBJ databases">
        <authorList>
            <person name="Kallberg Y."/>
            <person name="Tangrot J."/>
            <person name="Rosling A."/>
        </authorList>
    </citation>
    <scope>NUCLEOTIDE SEQUENCE</scope>
    <source>
        <strain evidence="2">Wild A</strain>
    </source>
</reference>
<feature type="region of interest" description="Disordered" evidence="1">
    <location>
        <begin position="40"/>
        <end position="61"/>
    </location>
</feature>
<sequence>MNDNRQVQGYNCDGCSRSIPSGQEAPRFVMKMTEAPNFEGYMNNKHFSENTKGLAKELEED</sequence>
<protein>
    <submittedName>
        <fullName evidence="2">2013_t:CDS:1</fullName>
    </submittedName>
</protein>
<name>A0A9W4T2N1_9GLOM</name>
<accession>A0A9W4T2N1</accession>
<evidence type="ECO:0000256" key="1">
    <source>
        <dbReference type="SAM" id="MobiDB-lite"/>
    </source>
</evidence>
<organism evidence="2 3">
    <name type="scientific">Funneliformis geosporum</name>
    <dbReference type="NCBI Taxonomy" id="1117311"/>
    <lineage>
        <taxon>Eukaryota</taxon>
        <taxon>Fungi</taxon>
        <taxon>Fungi incertae sedis</taxon>
        <taxon>Mucoromycota</taxon>
        <taxon>Glomeromycotina</taxon>
        <taxon>Glomeromycetes</taxon>
        <taxon>Glomerales</taxon>
        <taxon>Glomeraceae</taxon>
        <taxon>Funneliformis</taxon>
    </lineage>
</organism>
<dbReference type="EMBL" id="CAMKVN010006076">
    <property type="protein sequence ID" value="CAI2189834.1"/>
    <property type="molecule type" value="Genomic_DNA"/>
</dbReference>
<comment type="caution">
    <text evidence="2">The sequence shown here is derived from an EMBL/GenBank/DDBJ whole genome shotgun (WGS) entry which is preliminary data.</text>
</comment>
<proteinExistence type="predicted"/>
<dbReference type="Proteomes" id="UP001153678">
    <property type="component" value="Unassembled WGS sequence"/>
</dbReference>
<feature type="compositionally biased region" description="Basic and acidic residues" evidence="1">
    <location>
        <begin position="46"/>
        <end position="61"/>
    </location>
</feature>
<gene>
    <name evidence="2" type="ORF">FWILDA_LOCUS14277</name>
</gene>
<evidence type="ECO:0000313" key="2">
    <source>
        <dbReference type="EMBL" id="CAI2189834.1"/>
    </source>
</evidence>
<dbReference type="AlphaFoldDB" id="A0A9W4T2N1"/>
<evidence type="ECO:0000313" key="3">
    <source>
        <dbReference type="Proteomes" id="UP001153678"/>
    </source>
</evidence>
<keyword evidence="3" id="KW-1185">Reference proteome</keyword>